<dbReference type="InterPro" id="IPR050640">
    <property type="entry name" value="Bact_2-comp_sensor_kinase"/>
</dbReference>
<dbReference type="PANTHER" id="PTHR34220:SF7">
    <property type="entry name" value="SENSOR HISTIDINE KINASE YPDA"/>
    <property type="match status" value="1"/>
</dbReference>
<dbReference type="GO" id="GO:0016020">
    <property type="term" value="C:membrane"/>
    <property type="evidence" value="ECO:0007669"/>
    <property type="project" value="InterPro"/>
</dbReference>
<evidence type="ECO:0000256" key="1">
    <source>
        <dbReference type="SAM" id="Phobius"/>
    </source>
</evidence>
<keyword evidence="1" id="KW-0472">Membrane</keyword>
<dbReference type="STRING" id="688246.Premu_0622"/>
<keyword evidence="1" id="KW-0812">Transmembrane</keyword>
<feature type="transmembrane region" description="Helical" evidence="1">
    <location>
        <begin position="126"/>
        <end position="146"/>
    </location>
</feature>
<accession>F8N5T6</accession>
<keyword evidence="3" id="KW-0418">Kinase</keyword>
<dbReference type="Proteomes" id="UP000002772">
    <property type="component" value="Unassembled WGS sequence"/>
</dbReference>
<keyword evidence="4" id="KW-1185">Reference proteome</keyword>
<dbReference type="OrthoDB" id="9809908at2"/>
<name>F8N5T6_9BACT</name>
<keyword evidence="1" id="KW-1133">Transmembrane helix</keyword>
<keyword evidence="3" id="KW-0808">Transferase</keyword>
<evidence type="ECO:0000313" key="3">
    <source>
        <dbReference type="EMBL" id="EGN56098.1"/>
    </source>
</evidence>
<dbReference type="GO" id="GO:0000155">
    <property type="term" value="F:phosphorelay sensor kinase activity"/>
    <property type="evidence" value="ECO:0007669"/>
    <property type="project" value="InterPro"/>
</dbReference>
<dbReference type="eggNOG" id="COG2972">
    <property type="taxonomic scope" value="Bacteria"/>
</dbReference>
<reference evidence="4" key="1">
    <citation type="journal article" date="2011" name="Stand. Genomic Sci.">
        <title>Non-contiguous finished genome sequence of the opportunistic oral pathogen Prevotella multisaccharivorax type strain (PPPA20).</title>
        <authorList>
            <person name="Pati A."/>
            <person name="Gronow S."/>
            <person name="Lu M."/>
            <person name="Lapidus A."/>
            <person name="Nolan M."/>
            <person name="Lucas S."/>
            <person name="Hammon N."/>
            <person name="Deshpande S."/>
            <person name="Cheng J.F."/>
            <person name="Tapia R."/>
            <person name="Han C."/>
            <person name="Goodwin L."/>
            <person name="Pitluck S."/>
            <person name="Liolios K."/>
            <person name="Pagani I."/>
            <person name="Mavromatis K."/>
            <person name="Mikhailova N."/>
            <person name="Huntemann M."/>
            <person name="Chen A."/>
            <person name="Palaniappan K."/>
            <person name="Land M."/>
            <person name="Hauser L."/>
            <person name="Detter J.C."/>
            <person name="Brambilla E.M."/>
            <person name="Rohde M."/>
            <person name="Goker M."/>
            <person name="Woyke T."/>
            <person name="Bristow J."/>
            <person name="Eisen J.A."/>
            <person name="Markowitz V."/>
            <person name="Hugenholtz P."/>
            <person name="Kyrpides N.C."/>
            <person name="Klenk H.P."/>
            <person name="Ivanova N."/>
        </authorList>
    </citation>
    <scope>NUCLEOTIDE SEQUENCE [LARGE SCALE GENOMIC DNA]</scope>
    <source>
        <strain evidence="4">DSM 17128</strain>
    </source>
</reference>
<feature type="domain" description="Signal transduction histidine kinase internal region" evidence="2">
    <location>
        <begin position="161"/>
        <end position="237"/>
    </location>
</feature>
<dbReference type="AlphaFoldDB" id="F8N5T6"/>
<dbReference type="PANTHER" id="PTHR34220">
    <property type="entry name" value="SENSOR HISTIDINE KINASE YPDA"/>
    <property type="match status" value="1"/>
</dbReference>
<evidence type="ECO:0000259" key="2">
    <source>
        <dbReference type="Pfam" id="PF06580"/>
    </source>
</evidence>
<dbReference type="Pfam" id="PF06580">
    <property type="entry name" value="His_kinase"/>
    <property type="match status" value="1"/>
</dbReference>
<dbReference type="EMBL" id="GL945017">
    <property type="protein sequence ID" value="EGN56098.1"/>
    <property type="molecule type" value="Genomic_DNA"/>
</dbReference>
<evidence type="ECO:0000313" key="4">
    <source>
        <dbReference type="Proteomes" id="UP000002772"/>
    </source>
</evidence>
<protein>
    <submittedName>
        <fullName evidence="3">Signal transduction histidine kinase, LytS</fullName>
    </submittedName>
</protein>
<gene>
    <name evidence="3" type="ORF">Premu_0622</name>
</gene>
<dbReference type="RefSeq" id="WP_007573025.1">
    <property type="nucleotide sequence ID" value="NZ_BPTS01000001.1"/>
</dbReference>
<sequence length="351" mass="40326">MKNIKGLYNISRTKLFVMWLSITAISFVLSEMGSLYDRIQGIMSLIEDYKSLIVNGVFCALFSAVSIVCSYSFLCYQALNPKIKKAHLAAVAIIILFLNFFISLIIDIAYDHVFPSYASPYLLDDVYDSCLVSSLCSFIFTMHFYGQVISVYERERKSDAIRLLKFQLNPHFVFNSLNILIGLIEMNPREAERFAINISKIYRYVTKSIGKNLVTIEEAFFYAKYYCDILQSRYPDSIDYEVKNAVNGYIVPMALQVLIENAVKHNAPSSVNKLYIDIECDSNYVVVSNNIIKNLLYSKHAPSEGVGLSNIFKQYSLMEKKRPLLKNENGFFRVYLPIIKEIENYVQNADY</sequence>
<feature type="transmembrane region" description="Helical" evidence="1">
    <location>
        <begin position="12"/>
        <end position="32"/>
    </location>
</feature>
<feature type="transmembrane region" description="Helical" evidence="1">
    <location>
        <begin position="52"/>
        <end position="74"/>
    </location>
</feature>
<proteinExistence type="predicted"/>
<organism evidence="3 4">
    <name type="scientific">Hallella multisaccharivorax DSM 17128</name>
    <dbReference type="NCBI Taxonomy" id="688246"/>
    <lineage>
        <taxon>Bacteria</taxon>
        <taxon>Pseudomonadati</taxon>
        <taxon>Bacteroidota</taxon>
        <taxon>Bacteroidia</taxon>
        <taxon>Bacteroidales</taxon>
        <taxon>Prevotellaceae</taxon>
        <taxon>Hallella</taxon>
    </lineage>
</organism>
<dbReference type="HOGENOM" id="CLU_020473_0_1_10"/>
<feature type="transmembrane region" description="Helical" evidence="1">
    <location>
        <begin position="86"/>
        <end position="106"/>
    </location>
</feature>
<dbReference type="InterPro" id="IPR010559">
    <property type="entry name" value="Sig_transdc_His_kin_internal"/>
</dbReference>